<dbReference type="Proteomes" id="UP000271241">
    <property type="component" value="Unassembled WGS sequence"/>
</dbReference>
<evidence type="ECO:0000313" key="11">
    <source>
        <dbReference type="Proteomes" id="UP000271241"/>
    </source>
</evidence>
<gene>
    <name evidence="10" type="ORF">THASP1DRAFT_30160</name>
</gene>
<dbReference type="CDD" id="cd07087">
    <property type="entry name" value="ALDH_F3-13-14_CALDH-like"/>
    <property type="match status" value="1"/>
</dbReference>
<keyword evidence="8" id="KW-0812">Transmembrane</keyword>
<evidence type="ECO:0000256" key="6">
    <source>
        <dbReference type="PROSITE-ProRule" id="PRU10007"/>
    </source>
</evidence>
<keyword evidence="8" id="KW-1133">Transmembrane helix</keyword>
<feature type="domain" description="Aldehyde dehydrogenase" evidence="9">
    <location>
        <begin position="13"/>
        <end position="445"/>
    </location>
</feature>
<dbReference type="InterPro" id="IPR016160">
    <property type="entry name" value="Ald_DH_CS_CYS"/>
</dbReference>
<dbReference type="AlphaFoldDB" id="A0A4P9XPS7"/>
<dbReference type="PANTHER" id="PTHR43570">
    <property type="entry name" value="ALDEHYDE DEHYDROGENASE"/>
    <property type="match status" value="1"/>
</dbReference>
<feature type="active site" evidence="5 6">
    <location>
        <position position="223"/>
    </location>
</feature>
<dbReference type="SUPFAM" id="SSF53720">
    <property type="entry name" value="ALDH-like"/>
    <property type="match status" value="1"/>
</dbReference>
<dbReference type="OrthoDB" id="440325at2759"/>
<dbReference type="Gene3D" id="3.40.605.10">
    <property type="entry name" value="Aldehyde Dehydrogenase, Chain A, domain 1"/>
    <property type="match status" value="1"/>
</dbReference>
<dbReference type="FunFam" id="3.40.605.10:FF:000004">
    <property type="entry name" value="Aldehyde dehydrogenase"/>
    <property type="match status" value="1"/>
</dbReference>
<dbReference type="InterPro" id="IPR015590">
    <property type="entry name" value="Aldehyde_DH_dom"/>
</dbReference>
<dbReference type="STRING" id="78915.A0A4P9XPS7"/>
<evidence type="ECO:0000256" key="3">
    <source>
        <dbReference type="ARBA" id="ARBA00023027"/>
    </source>
</evidence>
<keyword evidence="2 4" id="KW-0560">Oxidoreductase</keyword>
<evidence type="ECO:0000256" key="7">
    <source>
        <dbReference type="RuleBase" id="RU003345"/>
    </source>
</evidence>
<name>A0A4P9XPS7_9FUNG</name>
<keyword evidence="3" id="KW-0520">NAD</keyword>
<feature type="active site" evidence="5">
    <location>
        <position position="257"/>
    </location>
</feature>
<dbReference type="GO" id="GO:0006081">
    <property type="term" value="P:aldehyde metabolic process"/>
    <property type="evidence" value="ECO:0007669"/>
    <property type="project" value="InterPro"/>
</dbReference>
<dbReference type="FunFam" id="3.40.309.10:FF:000003">
    <property type="entry name" value="Aldehyde dehydrogenase"/>
    <property type="match status" value="1"/>
</dbReference>
<keyword evidence="11" id="KW-1185">Reference proteome</keyword>
<evidence type="ECO:0000256" key="8">
    <source>
        <dbReference type="SAM" id="Phobius"/>
    </source>
</evidence>
<accession>A0A4P9XPS7</accession>
<evidence type="ECO:0000313" key="10">
    <source>
        <dbReference type="EMBL" id="RKP08025.1"/>
    </source>
</evidence>
<dbReference type="PANTHER" id="PTHR43570:SF16">
    <property type="entry name" value="ALDEHYDE DEHYDROGENASE TYPE III, ISOFORM Q"/>
    <property type="match status" value="1"/>
</dbReference>
<evidence type="ECO:0000259" key="9">
    <source>
        <dbReference type="Pfam" id="PF00171"/>
    </source>
</evidence>
<keyword evidence="8" id="KW-0472">Membrane</keyword>
<comment type="similarity">
    <text evidence="1 4 7">Belongs to the aldehyde dehydrogenase family.</text>
</comment>
<reference evidence="11" key="1">
    <citation type="journal article" date="2018" name="Nat. Microbiol.">
        <title>Leveraging single-cell genomics to expand the fungal tree of life.</title>
        <authorList>
            <person name="Ahrendt S.R."/>
            <person name="Quandt C.A."/>
            <person name="Ciobanu D."/>
            <person name="Clum A."/>
            <person name="Salamov A."/>
            <person name="Andreopoulos B."/>
            <person name="Cheng J.F."/>
            <person name="Woyke T."/>
            <person name="Pelin A."/>
            <person name="Henrissat B."/>
            <person name="Reynolds N.K."/>
            <person name="Benny G.L."/>
            <person name="Smith M.E."/>
            <person name="James T.Y."/>
            <person name="Grigoriev I.V."/>
        </authorList>
    </citation>
    <scope>NUCLEOTIDE SEQUENCE [LARGE SCALE GENOMIC DNA]</scope>
    <source>
        <strain evidence="11">RSA 1356</strain>
    </source>
</reference>
<dbReference type="InterPro" id="IPR016163">
    <property type="entry name" value="Ald_DH_C"/>
</dbReference>
<dbReference type="Pfam" id="PF00171">
    <property type="entry name" value="Aldedh"/>
    <property type="match status" value="1"/>
</dbReference>
<feature type="transmembrane region" description="Helical" evidence="8">
    <location>
        <begin position="486"/>
        <end position="504"/>
    </location>
</feature>
<dbReference type="GO" id="GO:0005737">
    <property type="term" value="C:cytoplasm"/>
    <property type="evidence" value="ECO:0007669"/>
    <property type="project" value="TreeGrafter"/>
</dbReference>
<dbReference type="InterPro" id="IPR016162">
    <property type="entry name" value="Ald_DH_N"/>
</dbReference>
<dbReference type="PROSITE" id="PS00687">
    <property type="entry name" value="ALDEHYDE_DEHYDR_GLU"/>
    <property type="match status" value="1"/>
</dbReference>
<dbReference type="InterPro" id="IPR012394">
    <property type="entry name" value="Aldehyde_DH_NAD(P)"/>
</dbReference>
<dbReference type="Gene3D" id="3.40.309.10">
    <property type="entry name" value="Aldehyde Dehydrogenase, Chain A, domain 2"/>
    <property type="match status" value="1"/>
</dbReference>
<dbReference type="InterPro" id="IPR016161">
    <property type="entry name" value="Ald_DH/histidinol_DH"/>
</dbReference>
<evidence type="ECO:0000256" key="2">
    <source>
        <dbReference type="ARBA" id="ARBA00023002"/>
    </source>
</evidence>
<dbReference type="PROSITE" id="PS00070">
    <property type="entry name" value="ALDEHYDE_DEHYDR_CYS"/>
    <property type="match status" value="1"/>
</dbReference>
<dbReference type="GO" id="GO:0004029">
    <property type="term" value="F:aldehyde dehydrogenase (NAD+) activity"/>
    <property type="evidence" value="ECO:0007669"/>
    <property type="project" value="TreeGrafter"/>
</dbReference>
<evidence type="ECO:0000256" key="1">
    <source>
        <dbReference type="ARBA" id="ARBA00009986"/>
    </source>
</evidence>
<dbReference type="EMBL" id="KZ992646">
    <property type="protein sequence ID" value="RKP08025.1"/>
    <property type="molecule type" value="Genomic_DNA"/>
</dbReference>
<organism evidence="10 11">
    <name type="scientific">Thamnocephalis sphaerospora</name>
    <dbReference type="NCBI Taxonomy" id="78915"/>
    <lineage>
        <taxon>Eukaryota</taxon>
        <taxon>Fungi</taxon>
        <taxon>Fungi incertae sedis</taxon>
        <taxon>Zoopagomycota</taxon>
        <taxon>Zoopagomycotina</taxon>
        <taxon>Zoopagomycetes</taxon>
        <taxon>Zoopagales</taxon>
        <taxon>Sigmoideomycetaceae</taxon>
        <taxon>Thamnocephalis</taxon>
    </lineage>
</organism>
<evidence type="ECO:0000256" key="5">
    <source>
        <dbReference type="PIRSR" id="PIRSR036492-1"/>
    </source>
</evidence>
<evidence type="ECO:0000256" key="4">
    <source>
        <dbReference type="PIRNR" id="PIRNR036492"/>
    </source>
</evidence>
<protein>
    <recommendedName>
        <fullName evidence="4">Aldehyde dehydrogenase</fullName>
    </recommendedName>
</protein>
<sequence>MTAGEEHNLVFTSEEEIEQCTADLAATFEAGLTRPIEFRKKQLRQLIRMFDECRDQLAEAVHKDLRKHKFEAVVCELALLRDDAARALANIDRWAATEYPSTRITFWMTRPSVRKVPYGMVLVIGPWNYPMLLLLKPFIGAIAAGNTVALKPSELSPHSASMITELLPRYLDSRAYRIVNGDATQCTQLLKTKFDYIFYTGSGTVGRIVMRAAAEQLTPVTLELGGKSPTILHESCDVDLAAARIFFSKFLNCGQTCIAPDYVFCPRELIPKLVEGFKAAYASYYGGDASTSASYSRMINHRHYDRVHALIEESIAGGAEVLLGGGAKREDKYLEPTALRCKLDDPLMREEIFGPVLPIIELESIDKTIAYINRNDQPLALYIFCKDKKVTEHVINSTRSGGVCINDTIFQFIVPDVPFGGCGQSGMGRYQGKHTFDTFTHQRSVIRSLGIDEPIRRTFLYPPFSVDTIPLSVFSISSYTGIDAKLKLAALMTGAVSIFAYLAISQPALIGL</sequence>
<dbReference type="PIRSF" id="PIRSF036492">
    <property type="entry name" value="ALDH"/>
    <property type="match status" value="1"/>
</dbReference>
<proteinExistence type="inferred from homology"/>
<dbReference type="InterPro" id="IPR029510">
    <property type="entry name" value="Ald_DH_CS_GLU"/>
</dbReference>